<protein>
    <recommendedName>
        <fullName evidence="2">Antitoxin</fullName>
    </recommendedName>
</protein>
<dbReference type="EMBL" id="JBHSCR010000015">
    <property type="protein sequence ID" value="MFC4349175.1"/>
    <property type="molecule type" value="Genomic_DNA"/>
</dbReference>
<evidence type="ECO:0000313" key="3">
    <source>
        <dbReference type="EMBL" id="MFC4349175.1"/>
    </source>
</evidence>
<dbReference type="Gene3D" id="3.40.1620.10">
    <property type="entry name" value="YefM-like domain"/>
    <property type="match status" value="1"/>
</dbReference>
<dbReference type="NCBIfam" id="TIGR01552">
    <property type="entry name" value="phd_fam"/>
    <property type="match status" value="1"/>
</dbReference>
<dbReference type="Proteomes" id="UP001595776">
    <property type="component" value="Unassembled WGS sequence"/>
</dbReference>
<evidence type="ECO:0000313" key="4">
    <source>
        <dbReference type="Proteomes" id="UP001595776"/>
    </source>
</evidence>
<organism evidence="3 4">
    <name type="scientific">Kordiimonas lipolytica</name>
    <dbReference type="NCBI Taxonomy" id="1662421"/>
    <lineage>
        <taxon>Bacteria</taxon>
        <taxon>Pseudomonadati</taxon>
        <taxon>Pseudomonadota</taxon>
        <taxon>Alphaproteobacteria</taxon>
        <taxon>Kordiimonadales</taxon>
        <taxon>Kordiimonadaceae</taxon>
        <taxon>Kordiimonas</taxon>
    </lineage>
</organism>
<dbReference type="RefSeq" id="WP_068144126.1">
    <property type="nucleotide sequence ID" value="NZ_JBHSCR010000015.1"/>
</dbReference>
<evidence type="ECO:0000256" key="1">
    <source>
        <dbReference type="ARBA" id="ARBA00009981"/>
    </source>
</evidence>
<name>A0ABV8UDE6_9PROT</name>
<dbReference type="Pfam" id="PF02604">
    <property type="entry name" value="PhdYeFM_antitox"/>
    <property type="match status" value="1"/>
</dbReference>
<reference evidence="4" key="1">
    <citation type="journal article" date="2019" name="Int. J. Syst. Evol. Microbiol.">
        <title>The Global Catalogue of Microorganisms (GCM) 10K type strain sequencing project: providing services to taxonomists for standard genome sequencing and annotation.</title>
        <authorList>
            <consortium name="The Broad Institute Genomics Platform"/>
            <consortium name="The Broad Institute Genome Sequencing Center for Infectious Disease"/>
            <person name="Wu L."/>
            <person name="Ma J."/>
        </authorList>
    </citation>
    <scope>NUCLEOTIDE SEQUENCE [LARGE SCALE GENOMIC DNA]</scope>
    <source>
        <strain evidence="4">CGMCC 1.15304</strain>
    </source>
</reference>
<dbReference type="InterPro" id="IPR036165">
    <property type="entry name" value="YefM-like_sf"/>
</dbReference>
<sequence>MKQWPLQDAKAKFSEVVKLTKEGPQEITLRGKSAAVLMSRADYEKMVGRKPDLASFLRKSPLAGLDIDIERDQSPTRDVDL</sequence>
<dbReference type="SUPFAM" id="SSF143120">
    <property type="entry name" value="YefM-like"/>
    <property type="match status" value="1"/>
</dbReference>
<comment type="similarity">
    <text evidence="1 2">Belongs to the phD/YefM antitoxin family.</text>
</comment>
<comment type="caution">
    <text evidence="3">The sequence shown here is derived from an EMBL/GenBank/DDBJ whole genome shotgun (WGS) entry which is preliminary data.</text>
</comment>
<evidence type="ECO:0000256" key="2">
    <source>
        <dbReference type="RuleBase" id="RU362080"/>
    </source>
</evidence>
<comment type="function">
    <text evidence="2">Antitoxin component of a type II toxin-antitoxin (TA) system.</text>
</comment>
<keyword evidence="4" id="KW-1185">Reference proteome</keyword>
<gene>
    <name evidence="3" type="ORF">ACFO5Q_15075</name>
</gene>
<dbReference type="InterPro" id="IPR006442">
    <property type="entry name" value="Antitoxin_Phd/YefM"/>
</dbReference>
<accession>A0ABV8UDE6</accession>
<proteinExistence type="inferred from homology"/>